<protein>
    <recommendedName>
        <fullName evidence="4">DUF4367 domain-containing protein</fullName>
    </recommendedName>
</protein>
<keyword evidence="1" id="KW-0732">Signal</keyword>
<dbReference type="RefSeq" id="WP_066463028.1">
    <property type="nucleotide sequence ID" value="NZ_MATO01000023.1"/>
</dbReference>
<dbReference type="AlphaFoldDB" id="A0A1C0YX60"/>
<sequence length="341" mass="37788">MKKIIYSATLILTLTLGACSSTEDLSPQDILNNAVQTEDLSSYYAEYTIDSGDGTLSAKQWVKDRKIRSEMTDSNRETSVALNDGQTITSYVEGEKTAISFEVGESVGGYVQPTMQEQMMSIYNSIKDTHNITFGDDAKVAGHDTYHLIATAKEGETLFGDMEFWIDKKTWMPLKSTMVAADVTTTTEYTTYEPNTNIADDVFSLDLPKDVVVQQNAISLPENITTEQAVEKLGNVLVLPDTTGYTIDSIEDMKSDTNEIAINYAKDDALQFTISVFKPTEPLAIEQPMTVRGIEGSFSGDLGLTFLQWEENGLRYNVLFMEEGITVEQFIELASGMVTME</sequence>
<evidence type="ECO:0008006" key="4">
    <source>
        <dbReference type="Google" id="ProtNLM"/>
    </source>
</evidence>
<evidence type="ECO:0000256" key="1">
    <source>
        <dbReference type="SAM" id="SignalP"/>
    </source>
</evidence>
<dbReference type="Gene3D" id="2.50.20.10">
    <property type="entry name" value="Lipoprotein localisation LolA/LolB/LppX"/>
    <property type="match status" value="1"/>
</dbReference>
<evidence type="ECO:0000313" key="2">
    <source>
        <dbReference type="EMBL" id="OCS91746.1"/>
    </source>
</evidence>
<name>A0A1C0YX60_9BACL</name>
<dbReference type="InterPro" id="IPR029046">
    <property type="entry name" value="LolA/LolB/LppX"/>
</dbReference>
<dbReference type="PROSITE" id="PS51257">
    <property type="entry name" value="PROKAR_LIPOPROTEIN"/>
    <property type="match status" value="1"/>
</dbReference>
<dbReference type="SUPFAM" id="SSF89392">
    <property type="entry name" value="Prokaryotic lipoproteins and lipoprotein localization factors"/>
    <property type="match status" value="1"/>
</dbReference>
<proteinExistence type="predicted"/>
<feature type="signal peptide" evidence="1">
    <location>
        <begin position="1"/>
        <end position="20"/>
    </location>
</feature>
<reference evidence="2 3" key="1">
    <citation type="submission" date="2016-07" db="EMBL/GenBank/DDBJ databases">
        <title>Caryophanon latum genome sequencing.</title>
        <authorList>
            <person name="Verma A."/>
            <person name="Pal Y."/>
            <person name="Krishnamurthi S."/>
        </authorList>
    </citation>
    <scope>NUCLEOTIDE SEQUENCE [LARGE SCALE GENOMIC DNA]</scope>
    <source>
        <strain evidence="2 3">DSM 14151</strain>
    </source>
</reference>
<dbReference type="PANTHER" id="PTHR37507:SF2">
    <property type="entry name" value="SPORULATION PROTEIN YDCC"/>
    <property type="match status" value="1"/>
</dbReference>
<gene>
    <name evidence="2" type="ORF">A6K76_01125</name>
</gene>
<organism evidence="2 3">
    <name type="scientific">Caryophanon latum</name>
    <dbReference type="NCBI Taxonomy" id="33977"/>
    <lineage>
        <taxon>Bacteria</taxon>
        <taxon>Bacillati</taxon>
        <taxon>Bacillota</taxon>
        <taxon>Bacilli</taxon>
        <taxon>Bacillales</taxon>
        <taxon>Caryophanaceae</taxon>
        <taxon>Caryophanon</taxon>
    </lineage>
</organism>
<accession>A0A1C0YX60</accession>
<comment type="caution">
    <text evidence="2">The sequence shown here is derived from an EMBL/GenBank/DDBJ whole genome shotgun (WGS) entry which is preliminary data.</text>
</comment>
<dbReference type="Proteomes" id="UP000093482">
    <property type="component" value="Unassembled WGS sequence"/>
</dbReference>
<dbReference type="PANTHER" id="PTHR37507">
    <property type="entry name" value="SPORULATION PROTEIN YDCC"/>
    <property type="match status" value="1"/>
</dbReference>
<dbReference type="OrthoDB" id="2389132at2"/>
<evidence type="ECO:0000313" key="3">
    <source>
        <dbReference type="Proteomes" id="UP000093482"/>
    </source>
</evidence>
<dbReference type="EMBL" id="MATO01000023">
    <property type="protein sequence ID" value="OCS91746.1"/>
    <property type="molecule type" value="Genomic_DNA"/>
</dbReference>
<dbReference type="InterPro" id="IPR052944">
    <property type="entry name" value="Sporulation_related"/>
</dbReference>
<feature type="chain" id="PRO_5008649307" description="DUF4367 domain-containing protein" evidence="1">
    <location>
        <begin position="21"/>
        <end position="341"/>
    </location>
</feature>
<keyword evidence="3" id="KW-1185">Reference proteome</keyword>